<dbReference type="Pfam" id="PF14380">
    <property type="entry name" value="WAK_assoc"/>
    <property type="match status" value="1"/>
</dbReference>
<keyword evidence="8" id="KW-0418">Kinase</keyword>
<evidence type="ECO:0000256" key="12">
    <source>
        <dbReference type="ARBA" id="ARBA00023180"/>
    </source>
</evidence>
<accession>A0AAN9LV14</accession>
<dbReference type="InterPro" id="IPR000719">
    <property type="entry name" value="Prot_kinase_dom"/>
</dbReference>
<evidence type="ECO:0000256" key="2">
    <source>
        <dbReference type="ARBA" id="ARBA00012513"/>
    </source>
</evidence>
<organism evidence="19 20">
    <name type="scientific">Canavalia gladiata</name>
    <name type="common">Sword bean</name>
    <name type="synonym">Dolichos gladiatus</name>
    <dbReference type="NCBI Taxonomy" id="3824"/>
    <lineage>
        <taxon>Eukaryota</taxon>
        <taxon>Viridiplantae</taxon>
        <taxon>Streptophyta</taxon>
        <taxon>Embryophyta</taxon>
        <taxon>Tracheophyta</taxon>
        <taxon>Spermatophyta</taxon>
        <taxon>Magnoliopsida</taxon>
        <taxon>eudicotyledons</taxon>
        <taxon>Gunneridae</taxon>
        <taxon>Pentapetalae</taxon>
        <taxon>rosids</taxon>
        <taxon>fabids</taxon>
        <taxon>Fabales</taxon>
        <taxon>Fabaceae</taxon>
        <taxon>Papilionoideae</taxon>
        <taxon>50 kb inversion clade</taxon>
        <taxon>NPAAA clade</taxon>
        <taxon>indigoferoid/millettioid clade</taxon>
        <taxon>Phaseoleae</taxon>
        <taxon>Canavalia</taxon>
    </lineage>
</organism>
<evidence type="ECO:0000256" key="3">
    <source>
        <dbReference type="ARBA" id="ARBA00022527"/>
    </source>
</evidence>
<keyword evidence="11" id="KW-0472">Membrane</keyword>
<dbReference type="FunFam" id="3.30.200.20:FF:000178">
    <property type="entry name" value="serine/threonine-protein kinase PBS1-like"/>
    <property type="match status" value="1"/>
</dbReference>
<evidence type="ECO:0000259" key="18">
    <source>
        <dbReference type="PROSITE" id="PS50011"/>
    </source>
</evidence>
<keyword evidence="3" id="KW-0723">Serine/threonine-protein kinase</keyword>
<gene>
    <name evidence="19" type="ORF">VNO77_21662</name>
</gene>
<dbReference type="InterPro" id="IPR011009">
    <property type="entry name" value="Kinase-like_dom_sf"/>
</dbReference>
<dbReference type="InterPro" id="IPR001245">
    <property type="entry name" value="Ser-Thr/Tyr_kinase_cat_dom"/>
</dbReference>
<feature type="binding site" evidence="15">
    <location>
        <position position="331"/>
    </location>
    <ligand>
        <name>ATP</name>
        <dbReference type="ChEBI" id="CHEBI:30616"/>
    </ligand>
</feature>
<keyword evidence="7 15" id="KW-0547">Nucleotide-binding</keyword>
<dbReference type="GO" id="GO:0030247">
    <property type="term" value="F:polysaccharide binding"/>
    <property type="evidence" value="ECO:0007669"/>
    <property type="project" value="InterPro"/>
</dbReference>
<dbReference type="InterPro" id="IPR025287">
    <property type="entry name" value="WAK_GUB"/>
</dbReference>
<sequence length="638" mass="71027">MLFRTIIIAILIFSSFHHTTSLPPDASLSTCHNTTFNCGTITSLSYPFTGGERPSFCGPPQFHLSCNKDVPELNISSVSYRVLQVDSVTLTLSLARSDLWNETCTNEYVNSTFDDTSFFRYGSGNQNLTLFYECKPNSAFTQTPDNLFHCDSNGYKNDSYSVVGPFSLDPILGAVECDHLIEVPILEEQAKRLVENRSLLGEVLMEGFNVKYENPNESECSQCLGSGGQFLCVHEGASAAGFGVAIVFILIICYRKKRINFGQERIFMGRRKSIDSNVEVFMRNYGSLAPKRYSYSEIKRITNTFVNKLGQGGYGVVYKAKLSDDRPVAVKVISESKGTGEEFINEVASISRTSHVNIVSLIGFCYEKEKRALIYEFMPNGSLDKFIYKSGSPDAICNLDWYTLYQIAIGIARGLDYLHRGCSTRILHLDIKPQNILLDEDFCPKISDFGLAKICQKKESIVSLVGTRGTIGYIAPEVFSRTFGGVSHKSDVYSYGMLILEIIGGRKNYASGGSHTSEMYFPDWIYKDLEQGDILANSLVTTEEENEKVRKMTLVSLWCVKTNPSDRPSMSKVVEMLEGPLDSVPYPPKPVLYSPAKPPLQISDISSSNIQETNSITTQKDSSTQLNELNKSTSVNVL</sequence>
<dbReference type="Gene3D" id="1.10.510.10">
    <property type="entry name" value="Transferase(Phosphotransferase) domain 1"/>
    <property type="match status" value="1"/>
</dbReference>
<dbReference type="GO" id="GO:0016020">
    <property type="term" value="C:membrane"/>
    <property type="evidence" value="ECO:0007669"/>
    <property type="project" value="UniProtKB-SubCell"/>
</dbReference>
<evidence type="ECO:0000256" key="1">
    <source>
        <dbReference type="ARBA" id="ARBA00004479"/>
    </source>
</evidence>
<evidence type="ECO:0000256" key="6">
    <source>
        <dbReference type="ARBA" id="ARBA00022729"/>
    </source>
</evidence>
<comment type="catalytic activity">
    <reaction evidence="14">
        <text>L-seryl-[protein] + ATP = O-phospho-L-seryl-[protein] + ADP + H(+)</text>
        <dbReference type="Rhea" id="RHEA:17989"/>
        <dbReference type="Rhea" id="RHEA-COMP:9863"/>
        <dbReference type="Rhea" id="RHEA-COMP:11604"/>
        <dbReference type="ChEBI" id="CHEBI:15378"/>
        <dbReference type="ChEBI" id="CHEBI:29999"/>
        <dbReference type="ChEBI" id="CHEBI:30616"/>
        <dbReference type="ChEBI" id="CHEBI:83421"/>
        <dbReference type="ChEBI" id="CHEBI:456216"/>
        <dbReference type="EC" id="2.7.11.1"/>
    </reaction>
</comment>
<evidence type="ECO:0000256" key="11">
    <source>
        <dbReference type="ARBA" id="ARBA00023136"/>
    </source>
</evidence>
<comment type="caution">
    <text evidence="19">The sequence shown here is derived from an EMBL/GenBank/DDBJ whole genome shotgun (WGS) entry which is preliminary data.</text>
</comment>
<dbReference type="InterPro" id="IPR017441">
    <property type="entry name" value="Protein_kinase_ATP_BS"/>
</dbReference>
<dbReference type="SMART" id="SM00220">
    <property type="entry name" value="S_TKc"/>
    <property type="match status" value="1"/>
</dbReference>
<dbReference type="Gene3D" id="3.30.200.20">
    <property type="entry name" value="Phosphorylase Kinase, domain 1"/>
    <property type="match status" value="1"/>
</dbReference>
<feature type="domain" description="Protein kinase" evidence="18">
    <location>
        <begin position="303"/>
        <end position="592"/>
    </location>
</feature>
<dbReference type="FunFam" id="1.10.510.10:FF:000590">
    <property type="entry name" value="PR5-like receptor kinase"/>
    <property type="match status" value="1"/>
</dbReference>
<dbReference type="InterPro" id="IPR008271">
    <property type="entry name" value="Ser/Thr_kinase_AS"/>
</dbReference>
<keyword evidence="5" id="KW-0812">Transmembrane</keyword>
<evidence type="ECO:0000256" key="14">
    <source>
        <dbReference type="ARBA" id="ARBA00048679"/>
    </source>
</evidence>
<dbReference type="SUPFAM" id="SSF56112">
    <property type="entry name" value="Protein kinase-like (PK-like)"/>
    <property type="match status" value="1"/>
</dbReference>
<dbReference type="AlphaFoldDB" id="A0AAN9LV14"/>
<keyword evidence="20" id="KW-1185">Reference proteome</keyword>
<proteinExistence type="predicted"/>
<feature type="region of interest" description="Disordered" evidence="16">
    <location>
        <begin position="615"/>
        <end position="638"/>
    </location>
</feature>
<evidence type="ECO:0000313" key="19">
    <source>
        <dbReference type="EMBL" id="KAK7340944.1"/>
    </source>
</evidence>
<dbReference type="Pfam" id="PF07714">
    <property type="entry name" value="PK_Tyr_Ser-Thr"/>
    <property type="match status" value="1"/>
</dbReference>
<evidence type="ECO:0000313" key="20">
    <source>
        <dbReference type="Proteomes" id="UP001367508"/>
    </source>
</evidence>
<dbReference type="PANTHER" id="PTHR27009">
    <property type="entry name" value="RUST RESISTANCE KINASE LR10-RELATED"/>
    <property type="match status" value="1"/>
</dbReference>
<keyword evidence="9 15" id="KW-0067">ATP-binding</keyword>
<name>A0AAN9LV14_CANGL</name>
<dbReference type="GO" id="GO:0005524">
    <property type="term" value="F:ATP binding"/>
    <property type="evidence" value="ECO:0007669"/>
    <property type="project" value="UniProtKB-UniRule"/>
</dbReference>
<evidence type="ECO:0000256" key="8">
    <source>
        <dbReference type="ARBA" id="ARBA00022777"/>
    </source>
</evidence>
<evidence type="ECO:0000256" key="9">
    <source>
        <dbReference type="ARBA" id="ARBA00022840"/>
    </source>
</evidence>
<evidence type="ECO:0000256" key="16">
    <source>
        <dbReference type="SAM" id="MobiDB-lite"/>
    </source>
</evidence>
<evidence type="ECO:0000256" key="17">
    <source>
        <dbReference type="SAM" id="SignalP"/>
    </source>
</evidence>
<dbReference type="CDD" id="cd14066">
    <property type="entry name" value="STKc_IRAK"/>
    <property type="match status" value="1"/>
</dbReference>
<dbReference type="InterPro" id="IPR045874">
    <property type="entry name" value="LRK10/LRL21-25-like"/>
</dbReference>
<feature type="chain" id="PRO_5042901286" description="non-specific serine/threonine protein kinase" evidence="17">
    <location>
        <begin position="22"/>
        <end position="638"/>
    </location>
</feature>
<dbReference type="Pfam" id="PF13947">
    <property type="entry name" value="GUB_WAK_bind"/>
    <property type="match status" value="1"/>
</dbReference>
<dbReference type="GO" id="GO:0004674">
    <property type="term" value="F:protein serine/threonine kinase activity"/>
    <property type="evidence" value="ECO:0007669"/>
    <property type="project" value="UniProtKB-KW"/>
</dbReference>
<dbReference type="InterPro" id="IPR032872">
    <property type="entry name" value="WAK_assoc_C"/>
</dbReference>
<evidence type="ECO:0000256" key="4">
    <source>
        <dbReference type="ARBA" id="ARBA00022679"/>
    </source>
</evidence>
<keyword evidence="12" id="KW-0325">Glycoprotein</keyword>
<dbReference type="PROSITE" id="PS00108">
    <property type="entry name" value="PROTEIN_KINASE_ST"/>
    <property type="match status" value="1"/>
</dbReference>
<keyword evidence="4" id="KW-0808">Transferase</keyword>
<dbReference type="Proteomes" id="UP001367508">
    <property type="component" value="Unassembled WGS sequence"/>
</dbReference>
<dbReference type="EMBL" id="JAYMYQ010000004">
    <property type="protein sequence ID" value="KAK7340944.1"/>
    <property type="molecule type" value="Genomic_DNA"/>
</dbReference>
<keyword evidence="6 17" id="KW-0732">Signal</keyword>
<evidence type="ECO:0000256" key="5">
    <source>
        <dbReference type="ARBA" id="ARBA00022692"/>
    </source>
</evidence>
<comment type="subcellular location">
    <subcellularLocation>
        <location evidence="1">Membrane</location>
        <topology evidence="1">Single-pass type I membrane protein</topology>
    </subcellularLocation>
</comment>
<evidence type="ECO:0000256" key="13">
    <source>
        <dbReference type="ARBA" id="ARBA00047899"/>
    </source>
</evidence>
<feature type="signal peptide" evidence="17">
    <location>
        <begin position="1"/>
        <end position="21"/>
    </location>
</feature>
<evidence type="ECO:0000256" key="7">
    <source>
        <dbReference type="ARBA" id="ARBA00022741"/>
    </source>
</evidence>
<evidence type="ECO:0000256" key="15">
    <source>
        <dbReference type="PROSITE-ProRule" id="PRU10141"/>
    </source>
</evidence>
<keyword evidence="10" id="KW-1133">Transmembrane helix</keyword>
<dbReference type="EC" id="2.7.11.1" evidence="2"/>
<evidence type="ECO:0000256" key="10">
    <source>
        <dbReference type="ARBA" id="ARBA00022989"/>
    </source>
</evidence>
<dbReference type="PROSITE" id="PS00107">
    <property type="entry name" value="PROTEIN_KINASE_ATP"/>
    <property type="match status" value="1"/>
</dbReference>
<comment type="catalytic activity">
    <reaction evidence="13">
        <text>L-threonyl-[protein] + ATP = O-phospho-L-threonyl-[protein] + ADP + H(+)</text>
        <dbReference type="Rhea" id="RHEA:46608"/>
        <dbReference type="Rhea" id="RHEA-COMP:11060"/>
        <dbReference type="Rhea" id="RHEA-COMP:11605"/>
        <dbReference type="ChEBI" id="CHEBI:15378"/>
        <dbReference type="ChEBI" id="CHEBI:30013"/>
        <dbReference type="ChEBI" id="CHEBI:30616"/>
        <dbReference type="ChEBI" id="CHEBI:61977"/>
        <dbReference type="ChEBI" id="CHEBI:456216"/>
        <dbReference type="EC" id="2.7.11.1"/>
    </reaction>
</comment>
<reference evidence="19 20" key="1">
    <citation type="submission" date="2024-01" db="EMBL/GenBank/DDBJ databases">
        <title>The genomes of 5 underutilized Papilionoideae crops provide insights into root nodulation and disease resistanc.</title>
        <authorList>
            <person name="Jiang F."/>
        </authorList>
    </citation>
    <scope>NUCLEOTIDE SEQUENCE [LARGE SCALE GENOMIC DNA]</scope>
    <source>
        <strain evidence="19">LVBAO_FW01</strain>
        <tissue evidence="19">Leaves</tissue>
    </source>
</reference>
<protein>
    <recommendedName>
        <fullName evidence="2">non-specific serine/threonine protein kinase</fullName>
        <ecNumber evidence="2">2.7.11.1</ecNumber>
    </recommendedName>
</protein>
<dbReference type="PROSITE" id="PS50011">
    <property type="entry name" value="PROTEIN_KINASE_DOM"/>
    <property type="match status" value="1"/>
</dbReference>